<dbReference type="STRING" id="10181.G5BZF8"/>
<keyword evidence="2" id="KW-0472">Membrane</keyword>
<dbReference type="InParanoid" id="G5BZF8"/>
<evidence type="ECO:0000256" key="1">
    <source>
        <dbReference type="SAM" id="SignalP"/>
    </source>
</evidence>
<protein>
    <submittedName>
        <fullName evidence="2">Transmembrane protein 210</fullName>
    </submittedName>
</protein>
<dbReference type="Proteomes" id="UP000006813">
    <property type="component" value="Unassembled WGS sequence"/>
</dbReference>
<feature type="chain" id="PRO_5003474991" evidence="1">
    <location>
        <begin position="21"/>
        <end position="72"/>
    </location>
</feature>
<feature type="non-terminal residue" evidence="2">
    <location>
        <position position="72"/>
    </location>
</feature>
<dbReference type="Pfam" id="PF15195">
    <property type="entry name" value="TMEM210"/>
    <property type="match status" value="1"/>
</dbReference>
<dbReference type="EMBL" id="JH172600">
    <property type="protein sequence ID" value="EHB14669.1"/>
    <property type="molecule type" value="Genomic_DNA"/>
</dbReference>
<accession>G5BZF8</accession>
<feature type="signal peptide" evidence="1">
    <location>
        <begin position="1"/>
        <end position="20"/>
    </location>
</feature>
<keyword evidence="2" id="KW-0812">Transmembrane</keyword>
<evidence type="ECO:0000313" key="3">
    <source>
        <dbReference type="Proteomes" id="UP000006813"/>
    </source>
</evidence>
<dbReference type="PANTHER" id="PTHR39234">
    <property type="entry name" value="TRANSMEMBRANE PROTEIN 210"/>
    <property type="match status" value="1"/>
</dbReference>
<feature type="non-terminal residue" evidence="2">
    <location>
        <position position="1"/>
    </location>
</feature>
<evidence type="ECO:0000313" key="2">
    <source>
        <dbReference type="EMBL" id="EHB14669.1"/>
    </source>
</evidence>
<organism evidence="2 3">
    <name type="scientific">Heterocephalus glaber</name>
    <name type="common">Naked mole rat</name>
    <dbReference type="NCBI Taxonomy" id="10181"/>
    <lineage>
        <taxon>Eukaryota</taxon>
        <taxon>Metazoa</taxon>
        <taxon>Chordata</taxon>
        <taxon>Craniata</taxon>
        <taxon>Vertebrata</taxon>
        <taxon>Euteleostomi</taxon>
        <taxon>Mammalia</taxon>
        <taxon>Eutheria</taxon>
        <taxon>Euarchontoglires</taxon>
        <taxon>Glires</taxon>
        <taxon>Rodentia</taxon>
        <taxon>Hystricomorpha</taxon>
        <taxon>Bathyergidae</taxon>
        <taxon>Heterocephalus</taxon>
    </lineage>
</organism>
<gene>
    <name evidence="2" type="ORF">GW7_20268</name>
</gene>
<dbReference type="InterPro" id="IPR028123">
    <property type="entry name" value="TMEM210"/>
</dbReference>
<sequence length="72" mass="7824">GVSAGCLCALVIVAIGVLRAKDLSCRLLEQHGAQEDCMDLRLVHVESHLDLEVPTEDVLEEPLPFCPHPQPP</sequence>
<name>G5BZF8_HETGA</name>
<keyword evidence="1" id="KW-0732">Signal</keyword>
<proteinExistence type="predicted"/>
<dbReference type="PANTHER" id="PTHR39234:SF1">
    <property type="entry name" value="TRANSMEMBRANE PROTEIN 210"/>
    <property type="match status" value="1"/>
</dbReference>
<reference evidence="2 3" key="1">
    <citation type="journal article" date="2011" name="Nature">
        <title>Genome sequencing reveals insights into physiology and longevity of the naked mole rat.</title>
        <authorList>
            <person name="Kim E.B."/>
            <person name="Fang X."/>
            <person name="Fushan A.A."/>
            <person name="Huang Z."/>
            <person name="Lobanov A.V."/>
            <person name="Han L."/>
            <person name="Marino S.M."/>
            <person name="Sun X."/>
            <person name="Turanov A.A."/>
            <person name="Yang P."/>
            <person name="Yim S.H."/>
            <person name="Zhao X."/>
            <person name="Kasaikina M.V."/>
            <person name="Stoletzki N."/>
            <person name="Peng C."/>
            <person name="Polak P."/>
            <person name="Xiong Z."/>
            <person name="Kiezun A."/>
            <person name="Zhu Y."/>
            <person name="Chen Y."/>
            <person name="Kryukov G.V."/>
            <person name="Zhang Q."/>
            <person name="Peshkin L."/>
            <person name="Yang L."/>
            <person name="Bronson R.T."/>
            <person name="Buffenstein R."/>
            <person name="Wang B."/>
            <person name="Han C."/>
            <person name="Li Q."/>
            <person name="Chen L."/>
            <person name="Zhao W."/>
            <person name="Sunyaev S.R."/>
            <person name="Park T.J."/>
            <person name="Zhang G."/>
            <person name="Wang J."/>
            <person name="Gladyshev V.N."/>
        </authorList>
    </citation>
    <scope>NUCLEOTIDE SEQUENCE [LARGE SCALE GENOMIC DNA]</scope>
</reference>
<dbReference type="AlphaFoldDB" id="G5BZF8"/>